<dbReference type="RefSeq" id="WP_218390904.1">
    <property type="nucleotide sequence ID" value="NZ_JAHUZE010000001.1"/>
</dbReference>
<dbReference type="InterPro" id="IPR001387">
    <property type="entry name" value="Cro/C1-type_HTH"/>
</dbReference>
<accession>A0ABS6SYK7</accession>
<feature type="domain" description="HTH cro/C1-type" evidence="1">
    <location>
        <begin position="11"/>
        <end position="65"/>
    </location>
</feature>
<evidence type="ECO:0000313" key="2">
    <source>
        <dbReference type="EMBL" id="MBV7378051.1"/>
    </source>
</evidence>
<dbReference type="EMBL" id="JAHUZE010000001">
    <property type="protein sequence ID" value="MBV7378051.1"/>
    <property type="molecule type" value="Genomic_DNA"/>
</dbReference>
<evidence type="ECO:0000313" key="3">
    <source>
        <dbReference type="Proteomes" id="UP000756530"/>
    </source>
</evidence>
<organism evidence="2 3">
    <name type="scientific">Maritimibacter dapengensis</name>
    <dbReference type="NCBI Taxonomy" id="2836868"/>
    <lineage>
        <taxon>Bacteria</taxon>
        <taxon>Pseudomonadati</taxon>
        <taxon>Pseudomonadota</taxon>
        <taxon>Alphaproteobacteria</taxon>
        <taxon>Rhodobacterales</taxon>
        <taxon>Roseobacteraceae</taxon>
        <taxon>Maritimibacter</taxon>
    </lineage>
</organism>
<comment type="caution">
    <text evidence="2">The sequence shown here is derived from an EMBL/GenBank/DDBJ whole genome shotgun (WGS) entry which is preliminary data.</text>
</comment>
<dbReference type="CDD" id="cd00093">
    <property type="entry name" value="HTH_XRE"/>
    <property type="match status" value="1"/>
</dbReference>
<protein>
    <submittedName>
        <fullName evidence="2">DUF2083 domain-containing protein</fullName>
    </submittedName>
</protein>
<gene>
    <name evidence="2" type="ORF">KJP28_03870</name>
</gene>
<evidence type="ECO:0000259" key="1">
    <source>
        <dbReference type="PROSITE" id="PS50943"/>
    </source>
</evidence>
<keyword evidence="3" id="KW-1185">Reference proteome</keyword>
<sequence length="436" mass="47186">MAETRLTGSRIRERRMSQRVRQADLARSVGISPAYLNLIEHNRRRIGGKLLVDLARELKVEPAQLSEGAGQALVSGVNAAAARRPEKDEIETDRAEEFAGRFPGWAGLVATQAQRIEELERVVETLSDRLTHDPHLAASLHEVISTVTAIRSTSAILAETTDIDPDWQARFLRNMREEAQRLSNSAAGLVTYLDAGAEAREMQVSAADDLAAFVEAAGYHFEVLERPAAGEGELAILLDGAEELRDRGARDLARRMLVRYLSDARAMPEGPFRASLAATGGDPARLAEGFGVALDAVLRRMASLVPAEGEARRGLVICDGSGTVTLRKGVEGFPLPRFGAACPLWPLYQALARPAQPVEAFVEMPGQEPRVFRCRAVSLPRPSSSFDAPPVHEATMLIEPVEDRGGPVLPVGASCRICPRETCGARREPSILGGRG</sequence>
<dbReference type="SMART" id="SM00530">
    <property type="entry name" value="HTH_XRE"/>
    <property type="match status" value="1"/>
</dbReference>
<dbReference type="Pfam" id="PF09856">
    <property type="entry name" value="ScfRs"/>
    <property type="match status" value="1"/>
</dbReference>
<proteinExistence type="predicted"/>
<reference evidence="2 3" key="1">
    <citation type="submission" date="2021-05" db="EMBL/GenBank/DDBJ databases">
        <title>Culturable bacteria isolated from Daya Bay.</title>
        <authorList>
            <person name="Zheng W."/>
            <person name="Yu S."/>
            <person name="Huang Y."/>
        </authorList>
    </citation>
    <scope>NUCLEOTIDE SEQUENCE [LARGE SCALE GENOMIC DNA]</scope>
    <source>
        <strain evidence="2 3">DP4N28-5</strain>
    </source>
</reference>
<dbReference type="PROSITE" id="PS50943">
    <property type="entry name" value="HTH_CROC1"/>
    <property type="match status" value="1"/>
</dbReference>
<dbReference type="InterPro" id="IPR018653">
    <property type="entry name" value="ScfR_C"/>
</dbReference>
<dbReference type="Pfam" id="PF01381">
    <property type="entry name" value="HTH_3"/>
    <property type="match status" value="1"/>
</dbReference>
<dbReference type="Proteomes" id="UP000756530">
    <property type="component" value="Unassembled WGS sequence"/>
</dbReference>
<name>A0ABS6SYK7_9RHOB</name>